<dbReference type="RefSeq" id="WP_394835574.1">
    <property type="nucleotide sequence ID" value="NZ_CP089929.1"/>
</dbReference>
<sequence length="185" mass="20063">MFRKIAAGVAAVIVLFVIVVASRPSKFHVERSIDIAAPPQFAFEKVNDFHAWVDWSPYEKLDPKMQRTFEGPRAGTGAVYAWSSEAGAGAGRMTLQKSESPSLVTIELVFLKPMQATDVATFTFAPTATGTKATWALDGDMNFVSKAFGLFMDMDKMIGGDFERGLVSLKAIAESSAKSRVEASN</sequence>
<accession>A0ABZ2L8N6</accession>
<dbReference type="CDD" id="cd07818">
    <property type="entry name" value="SRPBCC_1"/>
    <property type="match status" value="1"/>
</dbReference>
<evidence type="ECO:0000313" key="2">
    <source>
        <dbReference type="Proteomes" id="UP001374803"/>
    </source>
</evidence>
<dbReference type="Pfam" id="PF10604">
    <property type="entry name" value="Polyketide_cyc2"/>
    <property type="match status" value="1"/>
</dbReference>
<keyword evidence="2" id="KW-1185">Reference proteome</keyword>
<dbReference type="InterPro" id="IPR019587">
    <property type="entry name" value="Polyketide_cyclase/dehydratase"/>
</dbReference>
<proteinExistence type="predicted"/>
<dbReference type="Gene3D" id="3.30.530.20">
    <property type="match status" value="1"/>
</dbReference>
<dbReference type="SUPFAM" id="SSF55961">
    <property type="entry name" value="Bet v1-like"/>
    <property type="match status" value="1"/>
</dbReference>
<dbReference type="InterPro" id="IPR023393">
    <property type="entry name" value="START-like_dom_sf"/>
</dbReference>
<dbReference type="EMBL" id="CP089983">
    <property type="protein sequence ID" value="WXB05924.1"/>
    <property type="molecule type" value="Genomic_DNA"/>
</dbReference>
<reference evidence="1" key="1">
    <citation type="submission" date="2021-12" db="EMBL/GenBank/DDBJ databases">
        <title>Discovery of the Pendulisporaceae a myxobacterial family with distinct sporulation behavior and unique specialized metabolism.</title>
        <authorList>
            <person name="Garcia R."/>
            <person name="Popoff A."/>
            <person name="Bader C.D."/>
            <person name="Loehr J."/>
            <person name="Walesch S."/>
            <person name="Walt C."/>
            <person name="Boldt J."/>
            <person name="Bunk B."/>
            <person name="Haeckl F.J.F.P.J."/>
            <person name="Gunesch A.P."/>
            <person name="Birkelbach J."/>
            <person name="Nuebel U."/>
            <person name="Pietschmann T."/>
            <person name="Bach T."/>
            <person name="Mueller R."/>
        </authorList>
    </citation>
    <scope>NUCLEOTIDE SEQUENCE</scope>
    <source>
        <strain evidence="1">MSr11367</strain>
    </source>
</reference>
<evidence type="ECO:0000313" key="1">
    <source>
        <dbReference type="EMBL" id="WXB05924.1"/>
    </source>
</evidence>
<dbReference type="Proteomes" id="UP001374803">
    <property type="component" value="Chromosome"/>
</dbReference>
<protein>
    <submittedName>
        <fullName evidence="1">SRPBCC family protein</fullName>
    </submittedName>
</protein>
<gene>
    <name evidence="1" type="ORF">LVJ94_01425</name>
</gene>
<organism evidence="1 2">
    <name type="scientific">Pendulispora rubella</name>
    <dbReference type="NCBI Taxonomy" id="2741070"/>
    <lineage>
        <taxon>Bacteria</taxon>
        <taxon>Pseudomonadati</taxon>
        <taxon>Myxococcota</taxon>
        <taxon>Myxococcia</taxon>
        <taxon>Myxococcales</taxon>
        <taxon>Sorangiineae</taxon>
        <taxon>Pendulisporaceae</taxon>
        <taxon>Pendulispora</taxon>
    </lineage>
</organism>
<name>A0ABZ2L8N6_9BACT</name>